<dbReference type="STRING" id="36849.OXPF_02940"/>
<dbReference type="AlphaFoldDB" id="A0A0N8NTZ2"/>
<dbReference type="InterPro" id="IPR000318">
    <property type="entry name" value="Nase_comp1_CS"/>
</dbReference>
<comment type="similarity">
    <text evidence="2">Belongs to the NifD/NifK/NifE/NifN family.</text>
</comment>
<dbReference type="InterPro" id="IPR000510">
    <property type="entry name" value="Nase/OxRdtase_comp1"/>
</dbReference>
<evidence type="ECO:0000313" key="5">
    <source>
        <dbReference type="Proteomes" id="UP000050326"/>
    </source>
</evidence>
<evidence type="ECO:0000256" key="1">
    <source>
        <dbReference type="ARBA" id="ARBA00023231"/>
    </source>
</evidence>
<dbReference type="PANTHER" id="PTHR42956:SF1">
    <property type="entry name" value="NITROGENASE IRON-MOLYBDENUM COFACTOR BIOSYNTHESIS PROTEIN NIFE"/>
    <property type="match status" value="1"/>
</dbReference>
<gene>
    <name evidence="4" type="primary">nifK_1</name>
    <name evidence="4" type="ORF">OXPF_02940</name>
</gene>
<comment type="caution">
    <text evidence="4">The sequence shown here is derived from an EMBL/GenBank/DDBJ whole genome shotgun (WGS) entry which is preliminary data.</text>
</comment>
<dbReference type="RefSeq" id="WP_054873440.1">
    <property type="nucleotide sequence ID" value="NZ_LKET01000014.1"/>
</dbReference>
<dbReference type="Pfam" id="PF00148">
    <property type="entry name" value="Oxidored_nitro"/>
    <property type="match status" value="1"/>
</dbReference>
<keyword evidence="4" id="KW-0560">Oxidoreductase</keyword>
<dbReference type="GO" id="GO:0016163">
    <property type="term" value="F:nitrogenase activity"/>
    <property type="evidence" value="ECO:0007669"/>
    <property type="project" value="UniProtKB-EC"/>
</dbReference>
<evidence type="ECO:0000256" key="2">
    <source>
        <dbReference type="RuleBase" id="RU004021"/>
    </source>
</evidence>
<dbReference type="PANTHER" id="PTHR42956">
    <property type="entry name" value="NITROGENASE IRON-MOLYBDENUM COFACTOR BIOSYNTHESIS PROTEIN NIFE"/>
    <property type="match status" value="1"/>
</dbReference>
<evidence type="ECO:0000259" key="3">
    <source>
        <dbReference type="Pfam" id="PF00148"/>
    </source>
</evidence>
<dbReference type="PROSITE" id="PS00699">
    <property type="entry name" value="NITROGENASE_1_1"/>
    <property type="match status" value="1"/>
</dbReference>
<name>A0A0N8NTZ2_9CLOT</name>
<feature type="domain" description="Nitrogenase/oxidoreductase component 1" evidence="3">
    <location>
        <begin position="12"/>
        <end position="440"/>
    </location>
</feature>
<dbReference type="Gene3D" id="3.40.50.1980">
    <property type="entry name" value="Nitrogenase molybdenum iron protein domain"/>
    <property type="match status" value="3"/>
</dbReference>
<dbReference type="OrthoDB" id="9802175at2"/>
<evidence type="ECO:0000313" key="4">
    <source>
        <dbReference type="EMBL" id="KPU46184.1"/>
    </source>
</evidence>
<keyword evidence="5" id="KW-1185">Reference proteome</keyword>
<dbReference type="PATRIC" id="fig|36849.3.peg.320"/>
<dbReference type="SUPFAM" id="SSF53807">
    <property type="entry name" value="Helical backbone' metal receptor"/>
    <property type="match status" value="1"/>
</dbReference>
<keyword evidence="1 2" id="KW-0535">Nitrogen fixation</keyword>
<organism evidence="4 5">
    <name type="scientific">Oxobacter pfennigii</name>
    <dbReference type="NCBI Taxonomy" id="36849"/>
    <lineage>
        <taxon>Bacteria</taxon>
        <taxon>Bacillati</taxon>
        <taxon>Bacillota</taxon>
        <taxon>Clostridia</taxon>
        <taxon>Eubacteriales</taxon>
        <taxon>Clostridiaceae</taxon>
        <taxon>Oxobacter</taxon>
    </lineage>
</organism>
<dbReference type="Proteomes" id="UP000050326">
    <property type="component" value="Unassembled WGS sequence"/>
</dbReference>
<accession>A0A0N8NTZ2</accession>
<proteinExistence type="inferred from homology"/>
<sequence>MSKFVDRPRYACALGGALATLRAIPRAIPVIHASAGCGHNLHNAINPGAGYLGGGYCGGLSLSSTNVVERDIVFGGEDRLREQIATTLEIMDGDIYLILTGCMVEMIGDDLDSVASEFLDSEKLVIAVHTPSFRGNSFTGYELVLSALVKKYVFKTSVKVPKSVNVLGIVPAQDVFWEGNLREIKRLLSKLGLKVNTFFGEGETLDDIKNSGQASLNIVVSDVYGESVAREFEEVHNVPYITTEFPIGAIATEAFLNNVSKALDLDESLTQSVIKEEKSVYYNYLERIADIYNDIDLQRYAVVVSDGNYAPAVTRFLSDELGWIPELVVITDFLDDNQKQKLLKRFENLESGISPVVKFDTDASSVKKYIAQIWPQNRNDRYYDAFNPAVVVGSVFERDLSAEFGFPLLTLSYPVTNRVVLNRTYAGFNGALSITEDLLSIIVAGR</sequence>
<reference evidence="4 5" key="1">
    <citation type="submission" date="2015-09" db="EMBL/GenBank/DDBJ databases">
        <title>Genome sequence of Oxobacter pfennigii DSM 3222.</title>
        <authorList>
            <person name="Poehlein A."/>
            <person name="Bengelsdorf F.R."/>
            <person name="Schiel-Bengelsdorf B."/>
            <person name="Duerre P."/>
            <person name="Daniel R."/>
        </authorList>
    </citation>
    <scope>NUCLEOTIDE SEQUENCE [LARGE SCALE GENOMIC DNA]</scope>
    <source>
        <strain evidence="4 5">DSM 3222</strain>
    </source>
</reference>
<protein>
    <submittedName>
        <fullName evidence="4">Nitrogenase molybdenum-iron protein beta chain</fullName>
        <ecNumber evidence="4">1.18.6.1</ecNumber>
    </submittedName>
</protein>
<dbReference type="EC" id="1.18.6.1" evidence="4"/>
<dbReference type="InterPro" id="IPR049939">
    <property type="entry name" value="NifE-like"/>
</dbReference>
<dbReference type="EMBL" id="LKET01000014">
    <property type="protein sequence ID" value="KPU46184.1"/>
    <property type="molecule type" value="Genomic_DNA"/>
</dbReference>